<feature type="non-terminal residue" evidence="1">
    <location>
        <position position="1"/>
    </location>
</feature>
<comment type="caution">
    <text evidence="1">The sequence shown here is derived from an EMBL/GenBank/DDBJ whole genome shotgun (WGS) entry which is preliminary data.</text>
</comment>
<accession>A0ACA9KI48</accession>
<protein>
    <submittedName>
        <fullName evidence="1">4061_t:CDS:1</fullName>
    </submittedName>
</protein>
<reference evidence="1" key="1">
    <citation type="submission" date="2021-06" db="EMBL/GenBank/DDBJ databases">
        <authorList>
            <person name="Kallberg Y."/>
            <person name="Tangrot J."/>
            <person name="Rosling A."/>
        </authorList>
    </citation>
    <scope>NUCLEOTIDE SEQUENCE</scope>
    <source>
        <strain evidence="1">AU212A</strain>
    </source>
</reference>
<organism evidence="1 2">
    <name type="scientific">Scutellospora calospora</name>
    <dbReference type="NCBI Taxonomy" id="85575"/>
    <lineage>
        <taxon>Eukaryota</taxon>
        <taxon>Fungi</taxon>
        <taxon>Fungi incertae sedis</taxon>
        <taxon>Mucoromycota</taxon>
        <taxon>Glomeromycotina</taxon>
        <taxon>Glomeromycetes</taxon>
        <taxon>Diversisporales</taxon>
        <taxon>Gigasporaceae</taxon>
        <taxon>Scutellospora</taxon>
    </lineage>
</organism>
<evidence type="ECO:0000313" key="1">
    <source>
        <dbReference type="EMBL" id="CAG8472960.1"/>
    </source>
</evidence>
<dbReference type="Proteomes" id="UP000789860">
    <property type="component" value="Unassembled WGS sequence"/>
</dbReference>
<name>A0ACA9KI48_9GLOM</name>
<keyword evidence="2" id="KW-1185">Reference proteome</keyword>
<evidence type="ECO:0000313" key="2">
    <source>
        <dbReference type="Proteomes" id="UP000789860"/>
    </source>
</evidence>
<sequence length="58" mass="6921">IRFQEDSQQYIIESKESPSDTANNYLQKKNPNNTTKISSIYIFCLNVMDIKREHKRKN</sequence>
<gene>
    <name evidence="1" type="ORF">SCALOS_LOCUS2108</name>
</gene>
<dbReference type="EMBL" id="CAJVPM010001750">
    <property type="protein sequence ID" value="CAG8472960.1"/>
    <property type="molecule type" value="Genomic_DNA"/>
</dbReference>
<proteinExistence type="predicted"/>